<dbReference type="InterPro" id="IPR025139">
    <property type="entry name" value="DUF4062"/>
</dbReference>
<name>A0ABS7I394_9MICO</name>
<dbReference type="Proteomes" id="UP000777440">
    <property type="component" value="Unassembled WGS sequence"/>
</dbReference>
<evidence type="ECO:0000259" key="1">
    <source>
        <dbReference type="Pfam" id="PF13271"/>
    </source>
</evidence>
<feature type="domain" description="DUF4062" evidence="1">
    <location>
        <begin position="19"/>
        <end position="50"/>
    </location>
</feature>
<sequence>MVTGLERTPVIRTPDQRIRVFVSSTLRELAEEREAVRSAIERLRLAPVMF</sequence>
<organism evidence="2 3">
    <name type="scientific">Microbacterium ureisolvens</name>
    <dbReference type="NCBI Taxonomy" id="2781186"/>
    <lineage>
        <taxon>Bacteria</taxon>
        <taxon>Bacillati</taxon>
        <taxon>Actinomycetota</taxon>
        <taxon>Actinomycetes</taxon>
        <taxon>Micrococcales</taxon>
        <taxon>Microbacteriaceae</taxon>
        <taxon>Microbacterium</taxon>
    </lineage>
</organism>
<accession>A0ABS7I394</accession>
<keyword evidence="3" id="KW-1185">Reference proteome</keyword>
<dbReference type="Pfam" id="PF13271">
    <property type="entry name" value="DUF4062"/>
    <property type="match status" value="1"/>
</dbReference>
<reference evidence="2 3" key="1">
    <citation type="journal article" date="2021" name="MBio">
        <title>Poor Competitiveness of Bradyrhizobium in Pigeon Pea Root Colonization in Indian Soils.</title>
        <authorList>
            <person name="Chalasani D."/>
            <person name="Basu A."/>
            <person name="Pullabhotla S.V.S.R.N."/>
            <person name="Jorrin B."/>
            <person name="Neal A.L."/>
            <person name="Poole P.S."/>
            <person name="Podile A.R."/>
            <person name="Tkacz A."/>
        </authorList>
    </citation>
    <scope>NUCLEOTIDE SEQUENCE [LARGE SCALE GENOMIC DNA]</scope>
    <source>
        <strain evidence="2 3">HU12</strain>
    </source>
</reference>
<proteinExistence type="predicted"/>
<evidence type="ECO:0000313" key="2">
    <source>
        <dbReference type="EMBL" id="MBW9112013.1"/>
    </source>
</evidence>
<protein>
    <submittedName>
        <fullName evidence="2">DUF4062 domain-containing protein</fullName>
    </submittedName>
</protein>
<comment type="caution">
    <text evidence="2">The sequence shown here is derived from an EMBL/GenBank/DDBJ whole genome shotgun (WGS) entry which is preliminary data.</text>
</comment>
<evidence type="ECO:0000313" key="3">
    <source>
        <dbReference type="Proteomes" id="UP000777440"/>
    </source>
</evidence>
<gene>
    <name evidence="2" type="ORF">JNB61_19815</name>
</gene>
<feature type="non-terminal residue" evidence="2">
    <location>
        <position position="50"/>
    </location>
</feature>
<dbReference type="EMBL" id="JAEUAX010000028">
    <property type="protein sequence ID" value="MBW9112013.1"/>
    <property type="molecule type" value="Genomic_DNA"/>
</dbReference>